<feature type="transmembrane region" description="Helical" evidence="5">
    <location>
        <begin position="80"/>
        <end position="98"/>
    </location>
</feature>
<feature type="transmembrane region" description="Helical" evidence="5">
    <location>
        <begin position="7"/>
        <end position="25"/>
    </location>
</feature>
<sequence length="155" mass="17546">MKLYHYTIAKICSWILAMVFIYTAVSKVYDWEGTKRSLYNQVFPIWLADILLYVLPPIEIIIAVLLLLNHTTKLGLRLSIILMTLFTGYISLIILGVFERVPCSCGGIISTLGWGEHLVFNIILLFIALLGLFSCRTSRVNSTMVTFTKKNEIGP</sequence>
<reference evidence="7" key="1">
    <citation type="submission" date="2022-03" db="EMBL/GenBank/DDBJ databases">
        <title>De novo assembled genomes of Belliella spp. (Cyclobacteriaceae) strains.</title>
        <authorList>
            <person name="Szabo A."/>
            <person name="Korponai K."/>
            <person name="Felfoldi T."/>
        </authorList>
    </citation>
    <scope>NUCLEOTIDE SEQUENCE</scope>
    <source>
        <strain evidence="7">DSM 111904</strain>
    </source>
</reference>
<proteinExistence type="predicted"/>
<name>A0ABS9UVE7_9BACT</name>
<dbReference type="RefSeq" id="WP_241346138.1">
    <property type="nucleotide sequence ID" value="NZ_JAKZGP010000002.1"/>
</dbReference>
<comment type="caution">
    <text evidence="7">The sequence shown here is derived from an EMBL/GenBank/DDBJ whole genome shotgun (WGS) entry which is preliminary data.</text>
</comment>
<protein>
    <recommendedName>
        <fullName evidence="6">Methylamine utilisation protein MauE domain-containing protein</fullName>
    </recommendedName>
</protein>
<comment type="subcellular location">
    <subcellularLocation>
        <location evidence="1">Membrane</location>
        <topology evidence="1">Multi-pass membrane protein</topology>
    </subcellularLocation>
</comment>
<accession>A0ABS9UVE7</accession>
<evidence type="ECO:0000256" key="5">
    <source>
        <dbReference type="SAM" id="Phobius"/>
    </source>
</evidence>
<evidence type="ECO:0000256" key="1">
    <source>
        <dbReference type="ARBA" id="ARBA00004141"/>
    </source>
</evidence>
<dbReference type="EMBL" id="JAKZGP010000002">
    <property type="protein sequence ID" value="MCH7408137.1"/>
    <property type="molecule type" value="Genomic_DNA"/>
</dbReference>
<keyword evidence="4 5" id="KW-0472">Membrane</keyword>
<keyword evidence="8" id="KW-1185">Reference proteome</keyword>
<dbReference type="Pfam" id="PF07291">
    <property type="entry name" value="MauE"/>
    <property type="match status" value="1"/>
</dbReference>
<evidence type="ECO:0000313" key="7">
    <source>
        <dbReference type="EMBL" id="MCH7408137.1"/>
    </source>
</evidence>
<evidence type="ECO:0000313" key="8">
    <source>
        <dbReference type="Proteomes" id="UP001165489"/>
    </source>
</evidence>
<evidence type="ECO:0000256" key="2">
    <source>
        <dbReference type="ARBA" id="ARBA00022692"/>
    </source>
</evidence>
<gene>
    <name evidence="7" type="ORF">MM239_01915</name>
</gene>
<evidence type="ECO:0000259" key="6">
    <source>
        <dbReference type="Pfam" id="PF07291"/>
    </source>
</evidence>
<feature type="transmembrane region" description="Helical" evidence="5">
    <location>
        <begin position="118"/>
        <end position="135"/>
    </location>
</feature>
<dbReference type="Proteomes" id="UP001165489">
    <property type="component" value="Unassembled WGS sequence"/>
</dbReference>
<evidence type="ECO:0000256" key="3">
    <source>
        <dbReference type="ARBA" id="ARBA00022989"/>
    </source>
</evidence>
<keyword evidence="3 5" id="KW-1133">Transmembrane helix</keyword>
<organism evidence="7 8">
    <name type="scientific">Belliella filtrata</name>
    <dbReference type="NCBI Taxonomy" id="2923435"/>
    <lineage>
        <taxon>Bacteria</taxon>
        <taxon>Pseudomonadati</taxon>
        <taxon>Bacteroidota</taxon>
        <taxon>Cytophagia</taxon>
        <taxon>Cytophagales</taxon>
        <taxon>Cyclobacteriaceae</taxon>
        <taxon>Belliella</taxon>
    </lineage>
</organism>
<feature type="transmembrane region" description="Helical" evidence="5">
    <location>
        <begin position="45"/>
        <end position="68"/>
    </location>
</feature>
<feature type="domain" description="Methylamine utilisation protein MauE" evidence="6">
    <location>
        <begin position="8"/>
        <end position="133"/>
    </location>
</feature>
<evidence type="ECO:0000256" key="4">
    <source>
        <dbReference type="ARBA" id="ARBA00023136"/>
    </source>
</evidence>
<keyword evidence="2 5" id="KW-0812">Transmembrane</keyword>
<dbReference type="InterPro" id="IPR009908">
    <property type="entry name" value="Methylamine_util_MauE"/>
</dbReference>